<accession>A0A382L886</accession>
<name>A0A382L886_9ZZZZ</name>
<evidence type="ECO:0000313" key="1">
    <source>
        <dbReference type="EMBL" id="SVC33118.1"/>
    </source>
</evidence>
<feature type="non-terminal residue" evidence="1">
    <location>
        <position position="50"/>
    </location>
</feature>
<dbReference type="EMBL" id="UINC01085502">
    <property type="protein sequence ID" value="SVC33118.1"/>
    <property type="molecule type" value="Genomic_DNA"/>
</dbReference>
<organism evidence="1">
    <name type="scientific">marine metagenome</name>
    <dbReference type="NCBI Taxonomy" id="408172"/>
    <lineage>
        <taxon>unclassified sequences</taxon>
        <taxon>metagenomes</taxon>
        <taxon>ecological metagenomes</taxon>
    </lineage>
</organism>
<dbReference type="AlphaFoldDB" id="A0A382L886"/>
<protein>
    <submittedName>
        <fullName evidence="1">Uncharacterized protein</fullName>
    </submittedName>
</protein>
<gene>
    <name evidence="1" type="ORF">METZ01_LOCUS285972</name>
</gene>
<proteinExistence type="predicted"/>
<reference evidence="1" key="1">
    <citation type="submission" date="2018-05" db="EMBL/GenBank/DDBJ databases">
        <authorList>
            <person name="Lanie J.A."/>
            <person name="Ng W.-L."/>
            <person name="Kazmierczak K.M."/>
            <person name="Andrzejewski T.M."/>
            <person name="Davidsen T.M."/>
            <person name="Wayne K.J."/>
            <person name="Tettelin H."/>
            <person name="Glass J.I."/>
            <person name="Rusch D."/>
            <person name="Podicherti R."/>
            <person name="Tsui H.-C.T."/>
            <person name="Winkler M.E."/>
        </authorList>
    </citation>
    <scope>NUCLEOTIDE SEQUENCE</scope>
</reference>
<sequence>MNSFYFLLLLMILDCCLAENEYYTYDRIDSTLHAWQDTFGYTPHSSNHYS</sequence>